<comment type="similarity">
    <text evidence="2">Belongs to the pyridoxamine 5'-phosphate oxidase family.</text>
</comment>
<evidence type="ECO:0000256" key="2">
    <source>
        <dbReference type="ARBA" id="ARBA00007301"/>
    </source>
</evidence>
<evidence type="ECO:0000256" key="1">
    <source>
        <dbReference type="ARBA" id="ARBA00001917"/>
    </source>
</evidence>
<comment type="cofactor">
    <cofactor evidence="1">
        <name>FMN</name>
        <dbReference type="ChEBI" id="CHEBI:58210"/>
    </cofactor>
</comment>
<dbReference type="RefSeq" id="WP_214154696.1">
    <property type="nucleotide sequence ID" value="NZ_JAHBAY010000002.1"/>
</dbReference>
<feature type="domain" description="Pyridoxine 5'-phosphate oxidase dimerisation C-terminal" evidence="7">
    <location>
        <begin position="149"/>
        <end position="187"/>
    </location>
</feature>
<sequence length="189" mass="20910">MIVEGEAWELLSGWLPRDDDPERPQMQLATVDAGGLPDVRTVLLSGFSPEGLRFHTDAGSRKAGHLSAHPPVALLLLWPGFTRQLSVQGVAEVSAAEEIEAAYRARSPYLRQLAWHNTHELAQLDEPGRVAAWSAWSQNPVPSTAPPGWTGYLVRPRRLTFWQSHPATASRRTEFTATPGGWRRSYLPG</sequence>
<dbReference type="InterPro" id="IPR019576">
    <property type="entry name" value="Pyridoxamine_oxidase_dimer_C"/>
</dbReference>
<evidence type="ECO:0000313" key="8">
    <source>
        <dbReference type="EMBL" id="MBT0768399.1"/>
    </source>
</evidence>
<keyword evidence="3" id="KW-0285">Flavoprotein</keyword>
<accession>A0ABS5TFL4</accession>
<reference evidence="8 9" key="1">
    <citation type="submission" date="2021-05" db="EMBL/GenBank/DDBJ databases">
        <title>Kineosporia and Streptomyces sp. nov. two new marine actinobacteria isolated from Coral.</title>
        <authorList>
            <person name="Buangrab K."/>
            <person name="Sutthacheep M."/>
            <person name="Yeemin T."/>
            <person name="Harunari E."/>
            <person name="Igarashi Y."/>
            <person name="Kanchanasin P."/>
            <person name="Tanasupawat S."/>
            <person name="Phongsopitanun W."/>
        </authorList>
    </citation>
    <scope>NUCLEOTIDE SEQUENCE [LARGE SCALE GENOMIC DNA]</scope>
    <source>
        <strain evidence="8 9">J2-2</strain>
    </source>
</reference>
<dbReference type="InterPro" id="IPR000659">
    <property type="entry name" value="Pyridox_Oxase"/>
</dbReference>
<keyword evidence="9" id="KW-1185">Reference proteome</keyword>
<comment type="caution">
    <text evidence="8">The sequence shown here is derived from an EMBL/GenBank/DDBJ whole genome shotgun (WGS) entry which is preliminary data.</text>
</comment>
<dbReference type="InterPro" id="IPR011576">
    <property type="entry name" value="Pyridox_Oxase_N"/>
</dbReference>
<dbReference type="Pfam" id="PF01243">
    <property type="entry name" value="PNPOx_N"/>
    <property type="match status" value="1"/>
</dbReference>
<evidence type="ECO:0000256" key="5">
    <source>
        <dbReference type="ARBA" id="ARBA00023002"/>
    </source>
</evidence>
<proteinExistence type="inferred from homology"/>
<dbReference type="Proteomes" id="UP001197247">
    <property type="component" value="Unassembled WGS sequence"/>
</dbReference>
<gene>
    <name evidence="8" type="ORF">KIH74_05655</name>
</gene>
<evidence type="ECO:0000256" key="3">
    <source>
        <dbReference type="ARBA" id="ARBA00022630"/>
    </source>
</evidence>
<protein>
    <submittedName>
        <fullName evidence="8">Pyridoxamine 5'-phosphate oxidase family protein</fullName>
    </submittedName>
</protein>
<name>A0ABS5TFL4_9ACTN</name>
<dbReference type="EMBL" id="JAHBAY010000002">
    <property type="protein sequence ID" value="MBT0768399.1"/>
    <property type="molecule type" value="Genomic_DNA"/>
</dbReference>
<dbReference type="Gene3D" id="2.30.110.10">
    <property type="entry name" value="Electron Transport, Fmn-binding Protein, Chain A"/>
    <property type="match status" value="1"/>
</dbReference>
<organism evidence="8 9">
    <name type="scientific">Kineosporia corallincola</name>
    <dbReference type="NCBI Taxonomy" id="2835133"/>
    <lineage>
        <taxon>Bacteria</taxon>
        <taxon>Bacillati</taxon>
        <taxon>Actinomycetota</taxon>
        <taxon>Actinomycetes</taxon>
        <taxon>Kineosporiales</taxon>
        <taxon>Kineosporiaceae</taxon>
        <taxon>Kineosporia</taxon>
    </lineage>
</organism>
<evidence type="ECO:0000259" key="7">
    <source>
        <dbReference type="Pfam" id="PF10590"/>
    </source>
</evidence>
<dbReference type="InterPro" id="IPR012349">
    <property type="entry name" value="Split_barrel_FMN-bd"/>
</dbReference>
<dbReference type="PANTHER" id="PTHR10851">
    <property type="entry name" value="PYRIDOXINE-5-PHOSPHATE OXIDASE"/>
    <property type="match status" value="1"/>
</dbReference>
<dbReference type="SUPFAM" id="SSF50475">
    <property type="entry name" value="FMN-binding split barrel"/>
    <property type="match status" value="1"/>
</dbReference>
<evidence type="ECO:0000256" key="4">
    <source>
        <dbReference type="ARBA" id="ARBA00022643"/>
    </source>
</evidence>
<evidence type="ECO:0000259" key="6">
    <source>
        <dbReference type="Pfam" id="PF01243"/>
    </source>
</evidence>
<feature type="domain" description="Pyridoxamine 5'-phosphate oxidase N-terminal" evidence="6">
    <location>
        <begin position="22"/>
        <end position="116"/>
    </location>
</feature>
<dbReference type="PANTHER" id="PTHR10851:SF0">
    <property type="entry name" value="PYRIDOXINE-5'-PHOSPHATE OXIDASE"/>
    <property type="match status" value="1"/>
</dbReference>
<keyword evidence="5" id="KW-0560">Oxidoreductase</keyword>
<evidence type="ECO:0000313" key="9">
    <source>
        <dbReference type="Proteomes" id="UP001197247"/>
    </source>
</evidence>
<keyword evidence="4" id="KW-0288">FMN</keyword>
<dbReference type="Pfam" id="PF10590">
    <property type="entry name" value="PNP_phzG_C"/>
    <property type="match status" value="1"/>
</dbReference>